<sequence>MATALGSDSSYMQLLEQARLEFYSHHAHLDEHTRQQLWSQTVSSGNLHNAAAPQNVPRSMSSYPPISQMPQNLGSMDRTQSAPAAVAMGRSISTPLAADNNTLQHRSYSTMSNWQQPDDQCSGGYALYSESASARGQSALQPIDETSTFPPASMVEYTPAEYINNCIESSRSPLSHPHPHSHQLQVQLTSNSQWSPSLDGSISPSTPALMTPVTTVSNDMSRQSSYNPQLFDQVSMLRVHSDSSAAMFPLLSEDGSISFSSFDVDSKPISASVDTSNFPIHFTGLSSESFLSPAHVSASASALASCDNSKPYLAEDMRRSASTSSESNASSASAPSTSSRQSRREREINAQASRKIAPKAIERNHEASSASSNVTMMRIQSEDGSSKNVGVITKAPYIRPQHPKIMCQYCNERPEGFRGTHELDRHIARAHAAVRKGFICVDASPDKKFLANCKHCRNRKVYGAYYNAAAHLRRAHFHPRKRGRKGKHDEKRGGIGGGDHPPMETLKQFWIMEIEVENKIALSPESASESAEPINNGFDSTYDPMEATYQQPPAQLQPTLDSTNPIDSSQFMDFNGMYMNASEPMYDATTQFATYDPNNFQFDAYTAHP</sequence>
<keyword evidence="4" id="KW-1185">Reference proteome</keyword>
<dbReference type="STRING" id="1448308.A0A2T2ND66"/>
<evidence type="ECO:0000259" key="2">
    <source>
        <dbReference type="Pfam" id="PF25438"/>
    </source>
</evidence>
<feature type="compositionally biased region" description="Polar residues" evidence="1">
    <location>
        <begin position="56"/>
        <end position="82"/>
    </location>
</feature>
<dbReference type="EMBL" id="KZ678140">
    <property type="protein sequence ID" value="PSN63373.1"/>
    <property type="molecule type" value="Genomic_DNA"/>
</dbReference>
<dbReference type="PANTHER" id="PTHR42031:SF1">
    <property type="entry name" value="KEY LIME PATHOGENICITY PROTEIN"/>
    <property type="match status" value="1"/>
</dbReference>
<reference evidence="3 4" key="1">
    <citation type="journal article" date="2018" name="Front. Microbiol.">
        <title>Genome-Wide Analysis of Corynespora cassiicola Leaf Fall Disease Putative Effectors.</title>
        <authorList>
            <person name="Lopez D."/>
            <person name="Ribeiro S."/>
            <person name="Label P."/>
            <person name="Fumanal B."/>
            <person name="Venisse J.S."/>
            <person name="Kohler A."/>
            <person name="de Oliveira R.R."/>
            <person name="Labutti K."/>
            <person name="Lipzen A."/>
            <person name="Lail K."/>
            <person name="Bauer D."/>
            <person name="Ohm R.A."/>
            <person name="Barry K.W."/>
            <person name="Spatafora J."/>
            <person name="Grigoriev I.V."/>
            <person name="Martin F.M."/>
            <person name="Pujade-Renaud V."/>
        </authorList>
    </citation>
    <scope>NUCLEOTIDE SEQUENCE [LARGE SCALE GENOMIC DNA]</scope>
    <source>
        <strain evidence="3 4">Philippines</strain>
    </source>
</reference>
<feature type="region of interest" description="Disordered" evidence="1">
    <location>
        <begin position="316"/>
        <end position="375"/>
    </location>
</feature>
<organism evidence="3 4">
    <name type="scientific">Corynespora cassiicola Philippines</name>
    <dbReference type="NCBI Taxonomy" id="1448308"/>
    <lineage>
        <taxon>Eukaryota</taxon>
        <taxon>Fungi</taxon>
        <taxon>Dikarya</taxon>
        <taxon>Ascomycota</taxon>
        <taxon>Pezizomycotina</taxon>
        <taxon>Dothideomycetes</taxon>
        <taxon>Pleosporomycetidae</taxon>
        <taxon>Pleosporales</taxon>
        <taxon>Corynesporascaceae</taxon>
        <taxon>Corynespora</taxon>
    </lineage>
</organism>
<dbReference type="Pfam" id="PF25438">
    <property type="entry name" value="DUF7896"/>
    <property type="match status" value="1"/>
</dbReference>
<feature type="domain" description="DUF7896" evidence="2">
    <location>
        <begin position="435"/>
        <end position="513"/>
    </location>
</feature>
<feature type="compositionally biased region" description="Low complexity" evidence="1">
    <location>
        <begin position="320"/>
        <end position="340"/>
    </location>
</feature>
<evidence type="ECO:0000256" key="1">
    <source>
        <dbReference type="SAM" id="MobiDB-lite"/>
    </source>
</evidence>
<feature type="region of interest" description="Disordered" evidence="1">
    <location>
        <begin position="48"/>
        <end position="85"/>
    </location>
</feature>
<dbReference type="Proteomes" id="UP000240883">
    <property type="component" value="Unassembled WGS sequence"/>
</dbReference>
<dbReference type="OrthoDB" id="5377599at2759"/>
<protein>
    <recommendedName>
        <fullName evidence="2">DUF7896 domain-containing protein</fullName>
    </recommendedName>
</protein>
<evidence type="ECO:0000313" key="3">
    <source>
        <dbReference type="EMBL" id="PSN63373.1"/>
    </source>
</evidence>
<dbReference type="PANTHER" id="PTHR42031">
    <property type="entry name" value="KEY LIME PATHOGENICITY PROTEIN"/>
    <property type="match status" value="1"/>
</dbReference>
<feature type="region of interest" description="Disordered" evidence="1">
    <location>
        <begin position="478"/>
        <end position="500"/>
    </location>
</feature>
<evidence type="ECO:0000313" key="4">
    <source>
        <dbReference type="Proteomes" id="UP000240883"/>
    </source>
</evidence>
<name>A0A2T2ND66_CORCC</name>
<dbReference type="AlphaFoldDB" id="A0A2T2ND66"/>
<gene>
    <name evidence="3" type="ORF">BS50DRAFT_559362</name>
</gene>
<dbReference type="InterPro" id="IPR057218">
    <property type="entry name" value="DUF7896"/>
</dbReference>
<accession>A0A2T2ND66</accession>
<proteinExistence type="predicted"/>